<gene>
    <name evidence="2" type="ORF">JCM21738_4127</name>
</gene>
<dbReference type="CDD" id="cd05403">
    <property type="entry name" value="NT_KNTase_like"/>
    <property type="match status" value="1"/>
</dbReference>
<evidence type="ECO:0000259" key="1">
    <source>
        <dbReference type="Pfam" id="PF18765"/>
    </source>
</evidence>
<organism evidence="2 3">
    <name type="scientific">Mesobacillus boroniphilus JCM 21738</name>
    <dbReference type="NCBI Taxonomy" id="1294265"/>
    <lineage>
        <taxon>Bacteria</taxon>
        <taxon>Bacillati</taxon>
        <taxon>Bacillota</taxon>
        <taxon>Bacilli</taxon>
        <taxon>Bacillales</taxon>
        <taxon>Bacillaceae</taxon>
        <taxon>Mesobacillus</taxon>
    </lineage>
</organism>
<dbReference type="SUPFAM" id="SSF81301">
    <property type="entry name" value="Nucleotidyltransferase"/>
    <property type="match status" value="1"/>
</dbReference>
<name>W4RU42_9BACI</name>
<accession>W4RU42</accession>
<evidence type="ECO:0000313" key="3">
    <source>
        <dbReference type="Proteomes" id="UP000018949"/>
    </source>
</evidence>
<comment type="caution">
    <text evidence="2">The sequence shown here is derived from an EMBL/GenBank/DDBJ whole genome shotgun (WGS) entry which is preliminary data.</text>
</comment>
<sequence>MEENLNSKVIDYLIEKIAPFWIVLFGSTANGNDRKDSDIDIAFLSDTAFDNYDLFMLARSWQIN</sequence>
<proteinExistence type="predicted"/>
<reference evidence="2 3" key="1">
    <citation type="submission" date="2013-12" db="EMBL/GenBank/DDBJ databases">
        <title>NBRP : Genome information of microbial organism related human and environment.</title>
        <authorList>
            <person name="Hattori M."/>
            <person name="Oshima K."/>
            <person name="Inaba H."/>
            <person name="Suda W."/>
            <person name="Sakamoto M."/>
            <person name="Iino T."/>
            <person name="Kitahara M."/>
            <person name="Oshida Y."/>
            <person name="Iida T."/>
            <person name="Kudo T."/>
            <person name="Itoh T."/>
            <person name="Ahmed I."/>
            <person name="Ohkuma M."/>
        </authorList>
    </citation>
    <scope>NUCLEOTIDE SEQUENCE [LARGE SCALE GENOMIC DNA]</scope>
    <source>
        <strain evidence="2 3">JCM 21738</strain>
    </source>
</reference>
<dbReference type="Gene3D" id="3.30.460.10">
    <property type="entry name" value="Beta Polymerase, domain 2"/>
    <property type="match status" value="1"/>
</dbReference>
<dbReference type="Proteomes" id="UP000018949">
    <property type="component" value="Unassembled WGS sequence"/>
</dbReference>
<evidence type="ECO:0000313" key="2">
    <source>
        <dbReference type="EMBL" id="GAE47174.1"/>
    </source>
</evidence>
<dbReference type="Pfam" id="PF18765">
    <property type="entry name" value="Polbeta"/>
    <property type="match status" value="1"/>
</dbReference>
<dbReference type="AlphaFoldDB" id="W4RU42"/>
<dbReference type="InterPro" id="IPR041633">
    <property type="entry name" value="Polbeta"/>
</dbReference>
<feature type="domain" description="Polymerase beta nucleotidyltransferase" evidence="1">
    <location>
        <begin position="8"/>
        <end position="61"/>
    </location>
</feature>
<protein>
    <recommendedName>
        <fullName evidence="1">Polymerase beta nucleotidyltransferase domain-containing protein</fullName>
    </recommendedName>
</protein>
<dbReference type="EMBL" id="BAUW01000066">
    <property type="protein sequence ID" value="GAE47174.1"/>
    <property type="molecule type" value="Genomic_DNA"/>
</dbReference>
<keyword evidence="3" id="KW-1185">Reference proteome</keyword>
<dbReference type="InterPro" id="IPR043519">
    <property type="entry name" value="NT_sf"/>
</dbReference>